<dbReference type="EMBL" id="GBRH01251764">
    <property type="protein sequence ID" value="JAD46131.1"/>
    <property type="molecule type" value="Transcribed_RNA"/>
</dbReference>
<reference evidence="1" key="2">
    <citation type="journal article" date="2015" name="Data Brief">
        <title>Shoot transcriptome of the giant reed, Arundo donax.</title>
        <authorList>
            <person name="Barrero R.A."/>
            <person name="Guerrero F.D."/>
            <person name="Moolhuijzen P."/>
            <person name="Goolsby J.A."/>
            <person name="Tidwell J."/>
            <person name="Bellgard S.E."/>
            <person name="Bellgard M.I."/>
        </authorList>
    </citation>
    <scope>NUCLEOTIDE SEQUENCE</scope>
    <source>
        <tissue evidence="1">Shoot tissue taken approximately 20 cm above the soil surface</tissue>
    </source>
</reference>
<name>A0A0A9A4Y2_ARUDO</name>
<organism evidence="1">
    <name type="scientific">Arundo donax</name>
    <name type="common">Giant reed</name>
    <name type="synonym">Donax arundinaceus</name>
    <dbReference type="NCBI Taxonomy" id="35708"/>
    <lineage>
        <taxon>Eukaryota</taxon>
        <taxon>Viridiplantae</taxon>
        <taxon>Streptophyta</taxon>
        <taxon>Embryophyta</taxon>
        <taxon>Tracheophyta</taxon>
        <taxon>Spermatophyta</taxon>
        <taxon>Magnoliopsida</taxon>
        <taxon>Liliopsida</taxon>
        <taxon>Poales</taxon>
        <taxon>Poaceae</taxon>
        <taxon>PACMAD clade</taxon>
        <taxon>Arundinoideae</taxon>
        <taxon>Arundineae</taxon>
        <taxon>Arundo</taxon>
    </lineage>
</organism>
<proteinExistence type="predicted"/>
<accession>A0A0A9A4Y2</accession>
<evidence type="ECO:0000313" key="1">
    <source>
        <dbReference type="EMBL" id="JAD46131.1"/>
    </source>
</evidence>
<protein>
    <submittedName>
        <fullName evidence="1">Uncharacterized protein</fullName>
    </submittedName>
</protein>
<dbReference type="AlphaFoldDB" id="A0A0A9A4Y2"/>
<reference evidence="1" key="1">
    <citation type="submission" date="2014-09" db="EMBL/GenBank/DDBJ databases">
        <authorList>
            <person name="Magalhaes I.L.F."/>
            <person name="Oliveira U."/>
            <person name="Santos F.R."/>
            <person name="Vidigal T.H.D.A."/>
            <person name="Brescovit A.D."/>
            <person name="Santos A.J."/>
        </authorList>
    </citation>
    <scope>NUCLEOTIDE SEQUENCE</scope>
    <source>
        <tissue evidence="1">Shoot tissue taken approximately 20 cm above the soil surface</tissue>
    </source>
</reference>
<sequence>MASAFYINQAPPAFCCVRHCPNHISLYSFRNLVHEPLLLELAYCSVPDTREELLCECRQD</sequence>